<dbReference type="Proteomes" id="UP000730481">
    <property type="component" value="Unassembled WGS sequence"/>
</dbReference>
<gene>
    <name evidence="2" type="ORF">FBEOM_7884</name>
</gene>
<reference evidence="2" key="2">
    <citation type="submission" date="2020-02" db="EMBL/GenBank/DDBJ databases">
        <title>Identification and distribution of gene clusters putatively required for synthesis of sphingolipid metabolism inhibitors in phylogenetically diverse species of the filamentous fungus Fusarium.</title>
        <authorList>
            <person name="Kim H.-S."/>
            <person name="Busman M."/>
            <person name="Brown D.W."/>
            <person name="Divon H."/>
            <person name="Uhlig S."/>
            <person name="Proctor R.H."/>
        </authorList>
    </citation>
    <scope>NUCLEOTIDE SEQUENCE</scope>
    <source>
        <strain evidence="2">NRRL 25174</strain>
    </source>
</reference>
<comment type="caution">
    <text evidence="2">The sequence shown here is derived from an EMBL/GenBank/DDBJ whole genome shotgun (WGS) entry which is preliminary data.</text>
</comment>
<dbReference type="AlphaFoldDB" id="A0A9P5DXA8"/>
<reference evidence="2" key="1">
    <citation type="journal article" date="2017" name="Mycologia">
        <title>Fusarium algeriense, sp. nov., a novel toxigenic crown rot pathogen of durum wheat from Algeria is nested in the Fusarium burgessii species complex.</title>
        <authorList>
            <person name="Laraba I."/>
            <person name="Keddad A."/>
            <person name="Boureghda H."/>
            <person name="Abdallah N."/>
            <person name="Vaughan M.M."/>
            <person name="Proctor R.H."/>
            <person name="Busman M."/>
            <person name="O'Donnell K."/>
        </authorList>
    </citation>
    <scope>NUCLEOTIDE SEQUENCE</scope>
    <source>
        <strain evidence="2">NRRL 25174</strain>
    </source>
</reference>
<sequence length="152" mass="17814">MYPVLMRPWLGNMPNLRYFKLGGTRPSRGLYVEWHHIFDAIRDHPNVSGPSPKGLAVEFGHMRSAHWTRMIYRVVICHDSSIATERHTHDTDPDGLNDENYSLEKHFYNELRFKGNHGLRYLLDDLDVDMVESDSEDDEDEEWVESSGEEEH</sequence>
<proteinExistence type="predicted"/>
<evidence type="ECO:0000313" key="3">
    <source>
        <dbReference type="Proteomes" id="UP000730481"/>
    </source>
</evidence>
<evidence type="ECO:0000256" key="1">
    <source>
        <dbReference type="SAM" id="MobiDB-lite"/>
    </source>
</evidence>
<keyword evidence="3" id="KW-1185">Reference proteome</keyword>
<feature type="region of interest" description="Disordered" evidence="1">
    <location>
        <begin position="131"/>
        <end position="152"/>
    </location>
</feature>
<protein>
    <submittedName>
        <fullName evidence="2">Uncharacterized protein</fullName>
    </submittedName>
</protein>
<organism evidence="2 3">
    <name type="scientific">Fusarium beomiforme</name>
    <dbReference type="NCBI Taxonomy" id="44412"/>
    <lineage>
        <taxon>Eukaryota</taxon>
        <taxon>Fungi</taxon>
        <taxon>Dikarya</taxon>
        <taxon>Ascomycota</taxon>
        <taxon>Pezizomycotina</taxon>
        <taxon>Sordariomycetes</taxon>
        <taxon>Hypocreomycetidae</taxon>
        <taxon>Hypocreales</taxon>
        <taxon>Nectriaceae</taxon>
        <taxon>Fusarium</taxon>
        <taxon>Fusarium burgessii species complex</taxon>
    </lineage>
</organism>
<dbReference type="EMBL" id="PVQB02000358">
    <property type="protein sequence ID" value="KAF4338219.1"/>
    <property type="molecule type" value="Genomic_DNA"/>
</dbReference>
<evidence type="ECO:0000313" key="2">
    <source>
        <dbReference type="EMBL" id="KAF4338219.1"/>
    </source>
</evidence>
<dbReference type="OrthoDB" id="5094512at2759"/>
<accession>A0A9P5DXA8</accession>
<name>A0A9P5DXA8_9HYPO</name>